<dbReference type="PANTHER" id="PTHR44688">
    <property type="entry name" value="DNA-BINDING TRANSCRIPTIONAL ACTIVATOR DEVR_DOSR"/>
    <property type="match status" value="1"/>
</dbReference>
<sequence>MSRPARGTVAASSARGVEVSMLDGLVRVLRSPLSEVAAEFSRLLSPVVGHSALVILAEDDVGQPRKTFGASDVVAALTRPTLEDIRAGLDPGSPARLQIRVGGEPRTVLAILAGTGAVLVIVDPGAEDADRVLLPLWQIVALRIHEFARQASPAYLLESRAMSSVRVEAVAELADQHATTLESLLSVLRSSSLDDHQARQAATRLATDASIQLRTATDRVRTADEEPVTQAFTRLRSDLLPLLRYRDVDVQFVEPPVDGRPLPSEVAHGARAVVRGAILAMVDQPNVSRIRVQWDCDGKNLLIDLRDDGTSGLAPDSHQVQPLSGRVTALRGSLSITTTEGWGSEMAVVLPLDPPSIQADDLVPWGLAPRELEVVRLIADGMGNRAIAECLGISENTVKFHASKIFRKLGVTSRAQVAARVSHRRAAFQAGIRVR</sequence>
<dbReference type="InterPro" id="IPR036890">
    <property type="entry name" value="HATPase_C_sf"/>
</dbReference>
<dbReference type="Pfam" id="PF00196">
    <property type="entry name" value="GerE"/>
    <property type="match status" value="1"/>
</dbReference>
<dbReference type="SUPFAM" id="SSF46894">
    <property type="entry name" value="C-terminal effector domain of the bipartite response regulators"/>
    <property type="match status" value="1"/>
</dbReference>
<organism evidence="5 6">
    <name type="scientific">Nostocoides japonicum T1-X7</name>
    <dbReference type="NCBI Taxonomy" id="1194083"/>
    <lineage>
        <taxon>Bacteria</taxon>
        <taxon>Bacillati</taxon>
        <taxon>Actinomycetota</taxon>
        <taxon>Actinomycetes</taxon>
        <taxon>Micrococcales</taxon>
        <taxon>Intrasporangiaceae</taxon>
        <taxon>Nostocoides</taxon>
    </lineage>
</organism>
<dbReference type="GO" id="GO:0006355">
    <property type="term" value="P:regulation of DNA-templated transcription"/>
    <property type="evidence" value="ECO:0007669"/>
    <property type="project" value="InterPro"/>
</dbReference>
<dbReference type="GO" id="GO:0003677">
    <property type="term" value="F:DNA binding"/>
    <property type="evidence" value="ECO:0007669"/>
    <property type="project" value="UniProtKB-KW"/>
</dbReference>
<dbReference type="InterPro" id="IPR016032">
    <property type="entry name" value="Sig_transdc_resp-reg_C-effctor"/>
</dbReference>
<dbReference type="PANTHER" id="PTHR44688:SF16">
    <property type="entry name" value="DNA-BINDING TRANSCRIPTIONAL ACTIVATOR DEVR_DOSR"/>
    <property type="match status" value="1"/>
</dbReference>
<keyword evidence="1" id="KW-0805">Transcription regulation</keyword>
<dbReference type="CDD" id="cd06170">
    <property type="entry name" value="LuxR_C_like"/>
    <property type="match status" value="1"/>
</dbReference>
<dbReference type="PRINTS" id="PR00038">
    <property type="entry name" value="HTHLUXR"/>
</dbReference>
<gene>
    <name evidence="5" type="ORF">BN12_30004</name>
</gene>
<accession>A0A077LX37</accession>
<evidence type="ECO:0000313" key="5">
    <source>
        <dbReference type="EMBL" id="CCH78478.1"/>
    </source>
</evidence>
<evidence type="ECO:0000256" key="1">
    <source>
        <dbReference type="ARBA" id="ARBA00023015"/>
    </source>
</evidence>
<dbReference type="InterPro" id="IPR036388">
    <property type="entry name" value="WH-like_DNA-bd_sf"/>
</dbReference>
<feature type="domain" description="HTH luxR-type" evidence="4">
    <location>
        <begin position="359"/>
        <end position="425"/>
    </location>
</feature>
<dbReference type="Gene3D" id="3.30.565.10">
    <property type="entry name" value="Histidine kinase-like ATPase, C-terminal domain"/>
    <property type="match status" value="1"/>
</dbReference>
<name>A0A077LX37_9MICO</name>
<keyword evidence="2" id="KW-0238">DNA-binding</keyword>
<dbReference type="InterPro" id="IPR000792">
    <property type="entry name" value="Tscrpt_reg_LuxR_C"/>
</dbReference>
<dbReference type="EMBL" id="CAJB01000223">
    <property type="protein sequence ID" value="CCH78478.1"/>
    <property type="molecule type" value="Genomic_DNA"/>
</dbReference>
<keyword evidence="6" id="KW-1185">Reference proteome</keyword>
<evidence type="ECO:0000256" key="3">
    <source>
        <dbReference type="ARBA" id="ARBA00023163"/>
    </source>
</evidence>
<dbReference type="Proteomes" id="UP000035721">
    <property type="component" value="Unassembled WGS sequence"/>
</dbReference>
<keyword evidence="3" id="KW-0804">Transcription</keyword>
<dbReference type="AlphaFoldDB" id="A0A077LX37"/>
<evidence type="ECO:0000313" key="6">
    <source>
        <dbReference type="Proteomes" id="UP000035721"/>
    </source>
</evidence>
<dbReference type="SMART" id="SM00421">
    <property type="entry name" value="HTH_LUXR"/>
    <property type="match status" value="1"/>
</dbReference>
<dbReference type="PROSITE" id="PS50043">
    <property type="entry name" value="HTH_LUXR_2"/>
    <property type="match status" value="1"/>
</dbReference>
<proteinExistence type="predicted"/>
<dbReference type="STRING" id="1194083.BN12_30004"/>
<evidence type="ECO:0000259" key="4">
    <source>
        <dbReference type="PROSITE" id="PS50043"/>
    </source>
</evidence>
<dbReference type="RefSeq" id="WP_048549618.1">
    <property type="nucleotide sequence ID" value="NZ_HF570958.1"/>
</dbReference>
<dbReference type="Gene3D" id="1.10.10.10">
    <property type="entry name" value="Winged helix-like DNA-binding domain superfamily/Winged helix DNA-binding domain"/>
    <property type="match status" value="1"/>
</dbReference>
<comment type="caution">
    <text evidence="5">The sequence shown here is derived from an EMBL/GenBank/DDBJ whole genome shotgun (WGS) entry which is preliminary data.</text>
</comment>
<protein>
    <submittedName>
        <fullName evidence="5">Putative LuxR-family transcriptional regulator</fullName>
    </submittedName>
</protein>
<evidence type="ECO:0000256" key="2">
    <source>
        <dbReference type="ARBA" id="ARBA00023125"/>
    </source>
</evidence>
<reference evidence="5 6" key="1">
    <citation type="journal article" date="2013" name="ISME J.">
        <title>A metabolic model for members of the genus Tetrasphaera involved in enhanced biological phosphorus removal.</title>
        <authorList>
            <person name="Kristiansen R."/>
            <person name="Nguyen H.T.T."/>
            <person name="Saunders A.M."/>
            <person name="Nielsen J.L."/>
            <person name="Wimmer R."/>
            <person name="Le V.Q."/>
            <person name="McIlroy S.J."/>
            <person name="Petrovski S."/>
            <person name="Seviour R.J."/>
            <person name="Calteau A."/>
            <person name="Nielsen K.L."/>
            <person name="Nielsen P.H."/>
        </authorList>
    </citation>
    <scope>NUCLEOTIDE SEQUENCE [LARGE SCALE GENOMIC DNA]</scope>
    <source>
        <strain evidence="5 6">T1-X7</strain>
    </source>
</reference>
<dbReference type="OrthoDB" id="9815744at2"/>